<evidence type="ECO:0000313" key="3">
    <source>
        <dbReference type="Proteomes" id="UP000533598"/>
    </source>
</evidence>
<dbReference type="GO" id="GO:0032259">
    <property type="term" value="P:methylation"/>
    <property type="evidence" value="ECO:0007669"/>
    <property type="project" value="UniProtKB-KW"/>
</dbReference>
<dbReference type="Proteomes" id="UP000533598">
    <property type="component" value="Unassembled WGS sequence"/>
</dbReference>
<comment type="caution">
    <text evidence="2">The sequence shown here is derived from an EMBL/GenBank/DDBJ whole genome shotgun (WGS) entry which is preliminary data.</text>
</comment>
<dbReference type="EMBL" id="JACHMH010000001">
    <property type="protein sequence ID" value="MBB4678455.1"/>
    <property type="molecule type" value="Genomic_DNA"/>
</dbReference>
<dbReference type="Gene3D" id="3.40.50.150">
    <property type="entry name" value="Vaccinia Virus protein VP39"/>
    <property type="match status" value="1"/>
</dbReference>
<sequence length="239" mass="25587">MESETYGEVFAEVFDSVYGDIAPKDEIATLAELAGPGPVLELGVGTGRVAIPLAEAGLEVHGLDNSPRMLAALAAKPGGASVRTVTALLPDIPLSQRFRLISCVDNTLLLMRTQEQQLQCITNAAERLTEDGVLVLETLGQLDPNPAGGGILLIHMGQKSAVLWATEANSATQRFSTREIILADNQVRVLPFRGRLVSPAELDLMARLAGLRLRARWGGWGQEPFTSASFLAVSVFEKV</sequence>
<organism evidence="2 3">
    <name type="scientific">Crossiella cryophila</name>
    <dbReference type="NCBI Taxonomy" id="43355"/>
    <lineage>
        <taxon>Bacteria</taxon>
        <taxon>Bacillati</taxon>
        <taxon>Actinomycetota</taxon>
        <taxon>Actinomycetes</taxon>
        <taxon>Pseudonocardiales</taxon>
        <taxon>Pseudonocardiaceae</taxon>
        <taxon>Crossiella</taxon>
    </lineage>
</organism>
<proteinExistence type="predicted"/>
<dbReference type="CDD" id="cd02440">
    <property type="entry name" value="AdoMet_MTases"/>
    <property type="match status" value="1"/>
</dbReference>
<dbReference type="GO" id="GO:0008168">
    <property type="term" value="F:methyltransferase activity"/>
    <property type="evidence" value="ECO:0007669"/>
    <property type="project" value="UniProtKB-KW"/>
</dbReference>
<accession>A0A7W7FUX1</accession>
<keyword evidence="3" id="KW-1185">Reference proteome</keyword>
<protein>
    <submittedName>
        <fullName evidence="2">SAM-dependent methyltransferase</fullName>
    </submittedName>
</protein>
<dbReference type="Pfam" id="PF13649">
    <property type="entry name" value="Methyltransf_25"/>
    <property type="match status" value="1"/>
</dbReference>
<dbReference type="InterPro" id="IPR041698">
    <property type="entry name" value="Methyltransf_25"/>
</dbReference>
<gene>
    <name evidence="2" type="ORF">HNR67_004573</name>
</gene>
<dbReference type="SUPFAM" id="SSF53335">
    <property type="entry name" value="S-adenosyl-L-methionine-dependent methyltransferases"/>
    <property type="match status" value="1"/>
</dbReference>
<evidence type="ECO:0000313" key="2">
    <source>
        <dbReference type="EMBL" id="MBB4678455.1"/>
    </source>
</evidence>
<feature type="domain" description="Methyltransferase" evidence="1">
    <location>
        <begin position="39"/>
        <end position="132"/>
    </location>
</feature>
<dbReference type="RefSeq" id="WP_185004286.1">
    <property type="nucleotide sequence ID" value="NZ_BAAAUI010000066.1"/>
</dbReference>
<dbReference type="InterPro" id="IPR029063">
    <property type="entry name" value="SAM-dependent_MTases_sf"/>
</dbReference>
<name>A0A7W7FUX1_9PSEU</name>
<keyword evidence="2" id="KW-0489">Methyltransferase</keyword>
<reference evidence="2 3" key="1">
    <citation type="submission" date="2020-08" db="EMBL/GenBank/DDBJ databases">
        <title>Sequencing the genomes of 1000 actinobacteria strains.</title>
        <authorList>
            <person name="Klenk H.-P."/>
        </authorList>
    </citation>
    <scope>NUCLEOTIDE SEQUENCE [LARGE SCALE GENOMIC DNA]</scope>
    <source>
        <strain evidence="2 3">DSM 44230</strain>
    </source>
</reference>
<keyword evidence="2" id="KW-0808">Transferase</keyword>
<dbReference type="AlphaFoldDB" id="A0A7W7FUX1"/>
<evidence type="ECO:0000259" key="1">
    <source>
        <dbReference type="Pfam" id="PF13649"/>
    </source>
</evidence>